<keyword evidence="3" id="KW-1185">Reference proteome</keyword>
<organism evidence="2 3">
    <name type="scientific">Thalictrum thalictroides</name>
    <name type="common">Rue-anemone</name>
    <name type="synonym">Anemone thalictroides</name>
    <dbReference type="NCBI Taxonomy" id="46969"/>
    <lineage>
        <taxon>Eukaryota</taxon>
        <taxon>Viridiplantae</taxon>
        <taxon>Streptophyta</taxon>
        <taxon>Embryophyta</taxon>
        <taxon>Tracheophyta</taxon>
        <taxon>Spermatophyta</taxon>
        <taxon>Magnoliopsida</taxon>
        <taxon>Ranunculales</taxon>
        <taxon>Ranunculaceae</taxon>
        <taxon>Thalictroideae</taxon>
        <taxon>Thalictrum</taxon>
    </lineage>
</organism>
<dbReference type="Proteomes" id="UP000554482">
    <property type="component" value="Unassembled WGS sequence"/>
</dbReference>
<accession>A0A7J6V586</accession>
<dbReference type="AlphaFoldDB" id="A0A7J6V586"/>
<proteinExistence type="predicted"/>
<protein>
    <submittedName>
        <fullName evidence="2">Uncharacterized protein</fullName>
    </submittedName>
</protein>
<name>A0A7J6V586_THATH</name>
<evidence type="ECO:0000313" key="2">
    <source>
        <dbReference type="EMBL" id="KAF5180073.1"/>
    </source>
</evidence>
<reference evidence="2 3" key="1">
    <citation type="submission" date="2020-06" db="EMBL/GenBank/DDBJ databases">
        <title>Transcriptomic and genomic resources for Thalictrum thalictroides and T. hernandezii: Facilitating candidate gene discovery in an emerging model plant lineage.</title>
        <authorList>
            <person name="Arias T."/>
            <person name="Riano-Pachon D.M."/>
            <person name="Di Stilio V.S."/>
        </authorList>
    </citation>
    <scope>NUCLEOTIDE SEQUENCE [LARGE SCALE GENOMIC DNA]</scope>
    <source>
        <strain evidence="3">cv. WT478/WT964</strain>
        <tissue evidence="2">Leaves</tissue>
    </source>
</reference>
<evidence type="ECO:0000256" key="1">
    <source>
        <dbReference type="SAM" id="Coils"/>
    </source>
</evidence>
<comment type="caution">
    <text evidence="2">The sequence shown here is derived from an EMBL/GenBank/DDBJ whole genome shotgun (WGS) entry which is preliminary data.</text>
</comment>
<evidence type="ECO:0000313" key="3">
    <source>
        <dbReference type="Proteomes" id="UP000554482"/>
    </source>
</evidence>
<keyword evidence="1" id="KW-0175">Coiled coil</keyword>
<dbReference type="EMBL" id="JABWDY010037896">
    <property type="protein sequence ID" value="KAF5180073.1"/>
    <property type="molecule type" value="Genomic_DNA"/>
</dbReference>
<gene>
    <name evidence="2" type="ORF">FRX31_030340</name>
</gene>
<sequence length="145" mass="15698">MERHGSRVDPSSAIVGELGSLSSHVARLDTSNVPPDVESMKSDDNDESFFVVEELRLSSVSPSTPTANADWKTTKLNLLGQIVDLENLNVEVEARCKVLSKELEDVKAELLRLHSIAHNTLSVSCELPPLPVASFISSPPSSSFV</sequence>
<feature type="coiled-coil region" evidence="1">
    <location>
        <begin position="82"/>
        <end position="109"/>
    </location>
</feature>